<dbReference type="SUPFAM" id="SSF48256">
    <property type="entry name" value="Citrate synthase"/>
    <property type="match status" value="1"/>
</dbReference>
<proteinExistence type="predicted"/>
<protein>
    <submittedName>
        <fullName evidence="1">Uncharacterized protein</fullName>
    </submittedName>
</protein>
<evidence type="ECO:0000313" key="2">
    <source>
        <dbReference type="Proteomes" id="UP000712600"/>
    </source>
</evidence>
<sequence length="100" mass="11626">MVFLRGVSPFQCFGLKSEFALKHLPDDPLFQLVKNPWRNVDAHSGVLLNYYGLTEARYYTVLFWRLKGVLESAHSSFGLPLKRPKSVNMDWLDNFMRLSC</sequence>
<dbReference type="AlphaFoldDB" id="A0A8S9RJT0"/>
<reference evidence="1" key="1">
    <citation type="submission" date="2019-12" db="EMBL/GenBank/DDBJ databases">
        <title>Genome sequencing and annotation of Brassica cretica.</title>
        <authorList>
            <person name="Studholme D.J."/>
            <person name="Sarris P."/>
        </authorList>
    </citation>
    <scope>NUCLEOTIDE SEQUENCE</scope>
    <source>
        <strain evidence="1">PFS-109/04</strain>
        <tissue evidence="1">Leaf</tissue>
    </source>
</reference>
<dbReference type="Gene3D" id="1.10.230.10">
    <property type="entry name" value="Cytochrome P450-Terp, domain 2"/>
    <property type="match status" value="1"/>
</dbReference>
<gene>
    <name evidence="1" type="ORF">F2Q69_00062230</name>
</gene>
<name>A0A8S9RJT0_BRACR</name>
<organism evidence="1 2">
    <name type="scientific">Brassica cretica</name>
    <name type="common">Mustard</name>
    <dbReference type="NCBI Taxonomy" id="69181"/>
    <lineage>
        <taxon>Eukaryota</taxon>
        <taxon>Viridiplantae</taxon>
        <taxon>Streptophyta</taxon>
        <taxon>Embryophyta</taxon>
        <taxon>Tracheophyta</taxon>
        <taxon>Spermatophyta</taxon>
        <taxon>Magnoliopsida</taxon>
        <taxon>eudicotyledons</taxon>
        <taxon>Gunneridae</taxon>
        <taxon>Pentapetalae</taxon>
        <taxon>rosids</taxon>
        <taxon>malvids</taxon>
        <taxon>Brassicales</taxon>
        <taxon>Brassicaceae</taxon>
        <taxon>Brassiceae</taxon>
        <taxon>Brassica</taxon>
    </lineage>
</organism>
<dbReference type="InterPro" id="IPR016142">
    <property type="entry name" value="Citrate_synth-like_lrg_a-sub"/>
</dbReference>
<dbReference type="GO" id="GO:0046912">
    <property type="term" value="F:acyltransferase activity, acyl groups converted into alkyl on transfer"/>
    <property type="evidence" value="ECO:0007669"/>
    <property type="project" value="InterPro"/>
</dbReference>
<dbReference type="InterPro" id="IPR036969">
    <property type="entry name" value="Citrate_synthase_sf"/>
</dbReference>
<dbReference type="EMBL" id="QGKX02000095">
    <property type="protein sequence ID" value="KAF3573039.1"/>
    <property type="molecule type" value="Genomic_DNA"/>
</dbReference>
<dbReference type="InterPro" id="IPR016143">
    <property type="entry name" value="Citrate_synth-like_sm_a-sub"/>
</dbReference>
<dbReference type="Proteomes" id="UP000712600">
    <property type="component" value="Unassembled WGS sequence"/>
</dbReference>
<accession>A0A8S9RJT0</accession>
<comment type="caution">
    <text evidence="1">The sequence shown here is derived from an EMBL/GenBank/DDBJ whole genome shotgun (WGS) entry which is preliminary data.</text>
</comment>
<dbReference type="Gene3D" id="1.10.580.10">
    <property type="entry name" value="Citrate Synthase, domain 1"/>
    <property type="match status" value="1"/>
</dbReference>
<evidence type="ECO:0000313" key="1">
    <source>
        <dbReference type="EMBL" id="KAF3573039.1"/>
    </source>
</evidence>